<evidence type="ECO:0000313" key="2">
    <source>
        <dbReference type="EMBL" id="MBB6093186.1"/>
    </source>
</evidence>
<organism evidence="2 3">
    <name type="scientific">Povalibacter uvarum</name>
    <dbReference type="NCBI Taxonomy" id="732238"/>
    <lineage>
        <taxon>Bacteria</taxon>
        <taxon>Pseudomonadati</taxon>
        <taxon>Pseudomonadota</taxon>
        <taxon>Gammaproteobacteria</taxon>
        <taxon>Steroidobacterales</taxon>
        <taxon>Steroidobacteraceae</taxon>
        <taxon>Povalibacter</taxon>
    </lineage>
</organism>
<keyword evidence="1" id="KW-0175">Coiled coil</keyword>
<proteinExistence type="predicted"/>
<reference evidence="2 3" key="1">
    <citation type="submission" date="2020-08" db="EMBL/GenBank/DDBJ databases">
        <title>Genomic Encyclopedia of Type Strains, Phase IV (KMG-IV): sequencing the most valuable type-strain genomes for metagenomic binning, comparative biology and taxonomic classification.</title>
        <authorList>
            <person name="Goeker M."/>
        </authorList>
    </citation>
    <scope>NUCLEOTIDE SEQUENCE [LARGE SCALE GENOMIC DNA]</scope>
    <source>
        <strain evidence="2 3">DSM 26723</strain>
    </source>
</reference>
<comment type="caution">
    <text evidence="2">The sequence shown here is derived from an EMBL/GenBank/DDBJ whole genome shotgun (WGS) entry which is preliminary data.</text>
</comment>
<feature type="coiled-coil region" evidence="1">
    <location>
        <begin position="273"/>
        <end position="319"/>
    </location>
</feature>
<evidence type="ECO:0000313" key="3">
    <source>
        <dbReference type="Proteomes" id="UP000588068"/>
    </source>
</evidence>
<dbReference type="Proteomes" id="UP000588068">
    <property type="component" value="Unassembled WGS sequence"/>
</dbReference>
<dbReference type="AlphaFoldDB" id="A0A841HK41"/>
<accession>A0A841HK41</accession>
<evidence type="ECO:0000256" key="1">
    <source>
        <dbReference type="SAM" id="Coils"/>
    </source>
</evidence>
<dbReference type="RefSeq" id="WP_184331297.1">
    <property type="nucleotide sequence ID" value="NZ_JACHHZ010000002.1"/>
</dbReference>
<protein>
    <submittedName>
        <fullName evidence="2">Uncharacterized protein</fullName>
    </submittedName>
</protein>
<dbReference type="Gene3D" id="3.40.50.1460">
    <property type="match status" value="1"/>
</dbReference>
<name>A0A841HK41_9GAMM</name>
<gene>
    <name evidence="2" type="ORF">HNQ60_002064</name>
</gene>
<dbReference type="EMBL" id="JACHHZ010000002">
    <property type="protein sequence ID" value="MBB6093186.1"/>
    <property type="molecule type" value="Genomic_DNA"/>
</dbReference>
<keyword evidence="3" id="KW-1185">Reference proteome</keyword>
<sequence>MAAAAKVGTAVKRWATGDRLLAAGKARAASTQWFFAGAVLLASGVSADTYSLVVSGLGGEPGYEQRFSEQAEKIAAASRNLTGSEATTTLLTGAKADRESVRRELRSLAAKAGPDDEVIITLIGHGTFDGEQYRFNLPGPDLTAAELGTLFDALRARRQLIVNATSASGAVVDSWKREQRLVITATKSGGERTATRFAEHWVSALTSLEADTNKDDIITATEAFEYATRKVTESFKSDALLATEHSRLSGENAGRFQVARMGTAARVTSDPAMNEMYAQRVRIERELDAVKERKASMVVDAYYDELEGVLVRLAQLQRQIDAKQPAGRE</sequence>